<sequence>MGMKLEVLLIAICLFQFTIQHDEDNEIETDFGDVLQSFIESDGGKHITDALFNMGASRNANQILEGIGTMLGGGDSGTGSLDPSFLKTIIYGLTANSGGGKDSNIISWLIELFGKEGGLENLMNFMPMAFSAINSFVETEGHKGESSGHDWLLPPLVEKAQELFKYFGQTETGIVLKALISETPFFKSFTNNKGSFDFLKLGESLENHSFRKRWIEVVVAQIAPIASRIFDPAFRTVLISTLEGQVNNLLKGRGYPKSALFKSKDPIDSLSSIINYSIEQNFGYKFRSKQYVKPVYEYVKDMYNNVMYKGYFAGKKVKEEDLARQLTDIVNLELIEPVVRVYRAFRFAKNNKKCDKYVMCLVNQEIPDESANLPKIKWFLYKASSLVAGWSLSNSADTSFWTLYANVMDNKNCEDVFHKSCEDFHAEEVRVKKEYVHSEL</sequence>
<evidence type="ECO:0000313" key="3">
    <source>
        <dbReference type="Proteomes" id="UP001353858"/>
    </source>
</evidence>
<proteinExistence type="predicted"/>
<evidence type="ECO:0000313" key="2">
    <source>
        <dbReference type="EMBL" id="KAK4875066.1"/>
    </source>
</evidence>
<protein>
    <submittedName>
        <fullName evidence="2">Uncharacterized protein</fullName>
    </submittedName>
</protein>
<name>A0AAN7P4B4_9COLE</name>
<feature type="signal peptide" evidence="1">
    <location>
        <begin position="1"/>
        <end position="20"/>
    </location>
</feature>
<keyword evidence="3" id="KW-1185">Reference proteome</keyword>
<reference evidence="3" key="1">
    <citation type="submission" date="2023-01" db="EMBL/GenBank/DDBJ databases">
        <title>Key to firefly adult light organ development and bioluminescence: homeobox transcription factors regulate luciferase expression and transportation to peroxisome.</title>
        <authorList>
            <person name="Fu X."/>
        </authorList>
    </citation>
    <scope>NUCLEOTIDE SEQUENCE [LARGE SCALE GENOMIC DNA]</scope>
</reference>
<dbReference type="AlphaFoldDB" id="A0AAN7P4B4"/>
<accession>A0AAN7P4B4</accession>
<comment type="caution">
    <text evidence="2">The sequence shown here is derived from an EMBL/GenBank/DDBJ whole genome shotgun (WGS) entry which is preliminary data.</text>
</comment>
<organism evidence="2 3">
    <name type="scientific">Aquatica leii</name>
    <dbReference type="NCBI Taxonomy" id="1421715"/>
    <lineage>
        <taxon>Eukaryota</taxon>
        <taxon>Metazoa</taxon>
        <taxon>Ecdysozoa</taxon>
        <taxon>Arthropoda</taxon>
        <taxon>Hexapoda</taxon>
        <taxon>Insecta</taxon>
        <taxon>Pterygota</taxon>
        <taxon>Neoptera</taxon>
        <taxon>Endopterygota</taxon>
        <taxon>Coleoptera</taxon>
        <taxon>Polyphaga</taxon>
        <taxon>Elateriformia</taxon>
        <taxon>Elateroidea</taxon>
        <taxon>Lampyridae</taxon>
        <taxon>Luciolinae</taxon>
        <taxon>Aquatica</taxon>
    </lineage>
</organism>
<evidence type="ECO:0000256" key="1">
    <source>
        <dbReference type="SAM" id="SignalP"/>
    </source>
</evidence>
<gene>
    <name evidence="2" type="ORF">RN001_011488</name>
</gene>
<dbReference type="Proteomes" id="UP001353858">
    <property type="component" value="Unassembled WGS sequence"/>
</dbReference>
<feature type="chain" id="PRO_5043034610" evidence="1">
    <location>
        <begin position="21"/>
        <end position="440"/>
    </location>
</feature>
<dbReference type="EMBL" id="JARPUR010000005">
    <property type="protein sequence ID" value="KAK4875066.1"/>
    <property type="molecule type" value="Genomic_DNA"/>
</dbReference>
<keyword evidence="1" id="KW-0732">Signal</keyword>